<dbReference type="Proteomes" id="UP000238823">
    <property type="component" value="Unassembled WGS sequence"/>
</dbReference>
<evidence type="ECO:0000313" key="3">
    <source>
        <dbReference type="Proteomes" id="UP000238823"/>
    </source>
</evidence>
<dbReference type="AlphaFoldDB" id="A0A2S9YS09"/>
<dbReference type="EMBL" id="PVNL01000049">
    <property type="protein sequence ID" value="PRQ07839.1"/>
    <property type="molecule type" value="Genomic_DNA"/>
</dbReference>
<organism evidence="2 3">
    <name type="scientific">Enhygromyxa salina</name>
    <dbReference type="NCBI Taxonomy" id="215803"/>
    <lineage>
        <taxon>Bacteria</taxon>
        <taxon>Pseudomonadati</taxon>
        <taxon>Myxococcota</taxon>
        <taxon>Polyangia</taxon>
        <taxon>Nannocystales</taxon>
        <taxon>Nannocystaceae</taxon>
        <taxon>Enhygromyxa</taxon>
    </lineage>
</organism>
<feature type="region of interest" description="Disordered" evidence="1">
    <location>
        <begin position="109"/>
        <end position="130"/>
    </location>
</feature>
<accession>A0A2S9YS09</accession>
<gene>
    <name evidence="2" type="ORF">ENSA7_25120</name>
</gene>
<evidence type="ECO:0000313" key="2">
    <source>
        <dbReference type="EMBL" id="PRQ07839.1"/>
    </source>
</evidence>
<name>A0A2S9YS09_9BACT</name>
<protein>
    <submittedName>
        <fullName evidence="2">Uncharacterized protein</fullName>
    </submittedName>
</protein>
<sequence length="130" mass="14399">MLFNQLAQQPSFLEGRTLAAVVEAMREHQRVGLGHLEHRDIDEVTGELGEGRDADVAVEQDPARVVAHDQHGRQLPVLEQRRDQPTLSALVDDPQRRVAQIQVAEFELHRPSTLGRPGSAGDGVFQGRRG</sequence>
<comment type="caution">
    <text evidence="2">The sequence shown here is derived from an EMBL/GenBank/DDBJ whole genome shotgun (WGS) entry which is preliminary data.</text>
</comment>
<proteinExistence type="predicted"/>
<evidence type="ECO:0000256" key="1">
    <source>
        <dbReference type="SAM" id="MobiDB-lite"/>
    </source>
</evidence>
<reference evidence="2 3" key="1">
    <citation type="submission" date="2018-03" db="EMBL/GenBank/DDBJ databases">
        <title>Draft Genome Sequences of the Obligatory Marine Myxobacteria Enhygromyxa salina SWB007.</title>
        <authorList>
            <person name="Poehlein A."/>
            <person name="Moghaddam J.A."/>
            <person name="Harms H."/>
            <person name="Alanjari M."/>
            <person name="Koenig G.M."/>
            <person name="Daniel R."/>
            <person name="Schaeberle T.F."/>
        </authorList>
    </citation>
    <scope>NUCLEOTIDE SEQUENCE [LARGE SCALE GENOMIC DNA]</scope>
    <source>
        <strain evidence="2 3">SWB007</strain>
    </source>
</reference>